<keyword evidence="3" id="KW-1185">Reference proteome</keyword>
<dbReference type="EMBL" id="JAIVGD010000002">
    <property type="protein sequence ID" value="KAH0778833.1"/>
    <property type="molecule type" value="Genomic_DNA"/>
</dbReference>
<evidence type="ECO:0000313" key="2">
    <source>
        <dbReference type="EMBL" id="KAH0778833.1"/>
    </source>
</evidence>
<dbReference type="Proteomes" id="UP000826656">
    <property type="component" value="Unassembled WGS sequence"/>
</dbReference>
<gene>
    <name evidence="2" type="ORF">KY290_005260</name>
</gene>
<comment type="caution">
    <text evidence="2">The sequence shown here is derived from an EMBL/GenBank/DDBJ whole genome shotgun (WGS) entry which is preliminary data.</text>
</comment>
<proteinExistence type="predicted"/>
<evidence type="ECO:0000313" key="3">
    <source>
        <dbReference type="Proteomes" id="UP000826656"/>
    </source>
</evidence>
<accession>A0ABQ7WDQ8</accession>
<organism evidence="2 3">
    <name type="scientific">Solanum tuberosum</name>
    <name type="common">Potato</name>
    <dbReference type="NCBI Taxonomy" id="4113"/>
    <lineage>
        <taxon>Eukaryota</taxon>
        <taxon>Viridiplantae</taxon>
        <taxon>Streptophyta</taxon>
        <taxon>Embryophyta</taxon>
        <taxon>Tracheophyta</taxon>
        <taxon>Spermatophyta</taxon>
        <taxon>Magnoliopsida</taxon>
        <taxon>eudicotyledons</taxon>
        <taxon>Gunneridae</taxon>
        <taxon>Pentapetalae</taxon>
        <taxon>asterids</taxon>
        <taxon>lamiids</taxon>
        <taxon>Solanales</taxon>
        <taxon>Solanaceae</taxon>
        <taxon>Solanoideae</taxon>
        <taxon>Solaneae</taxon>
        <taxon>Solanum</taxon>
    </lineage>
</organism>
<feature type="region of interest" description="Disordered" evidence="1">
    <location>
        <begin position="56"/>
        <end position="132"/>
    </location>
</feature>
<feature type="compositionally biased region" description="Basic residues" evidence="1">
    <location>
        <begin position="58"/>
        <end position="68"/>
    </location>
</feature>
<name>A0ABQ7WDQ8_SOLTU</name>
<feature type="compositionally biased region" description="Basic and acidic residues" evidence="1">
    <location>
        <begin position="73"/>
        <end position="89"/>
    </location>
</feature>
<evidence type="ECO:0000256" key="1">
    <source>
        <dbReference type="SAM" id="MobiDB-lite"/>
    </source>
</evidence>
<protein>
    <submittedName>
        <fullName evidence="2">Uncharacterized protein</fullName>
    </submittedName>
</protein>
<reference evidence="2 3" key="1">
    <citation type="journal article" date="2021" name="bioRxiv">
        <title>Chromosome-scale and haplotype-resolved genome assembly of a tetraploid potato cultivar.</title>
        <authorList>
            <person name="Sun H."/>
            <person name="Jiao W.-B."/>
            <person name="Krause K."/>
            <person name="Campoy J.A."/>
            <person name="Goel M."/>
            <person name="Folz-Donahue K."/>
            <person name="Kukat C."/>
            <person name="Huettel B."/>
            <person name="Schneeberger K."/>
        </authorList>
    </citation>
    <scope>NUCLEOTIDE SEQUENCE [LARGE SCALE GENOMIC DNA]</scope>
    <source>
        <strain evidence="2">SolTubOtavaFocal</strain>
        <tissue evidence="2">Leaves</tissue>
    </source>
</reference>
<sequence length="132" mass="14913">MKSSETTTAENRRKRKYGDAVFEMLVVDVVDVSIESSENECVREESPLGNIIKEKGKQVKKINKRKSKASVSKKVDSEKEKGKDSQKRREPSKRKRETSPAIQQTSAHRPGPKGNKDDHALSKQIIVNSQHL</sequence>